<organism evidence="1 2">
    <name type="scientific">Bartonella apis</name>
    <dbReference type="NCBI Taxonomy" id="1686310"/>
    <lineage>
        <taxon>Bacteria</taxon>
        <taxon>Pseudomonadati</taxon>
        <taxon>Pseudomonadota</taxon>
        <taxon>Alphaproteobacteria</taxon>
        <taxon>Hyphomicrobiales</taxon>
        <taxon>Bartonellaceae</taxon>
        <taxon>Bartonella</taxon>
    </lineage>
</organism>
<dbReference type="Proteomes" id="UP000187344">
    <property type="component" value="Unassembled WGS sequence"/>
</dbReference>
<proteinExistence type="predicted"/>
<keyword evidence="2" id="KW-1185">Reference proteome</keyword>
<comment type="caution">
    <text evidence="1">The sequence shown here is derived from an EMBL/GenBank/DDBJ whole genome shotgun (WGS) entry which is preliminary data.</text>
</comment>
<gene>
    <name evidence="1" type="ORF">PEB0149_012250</name>
</gene>
<name>A0A1R0FA67_9HYPH</name>
<evidence type="ECO:0000313" key="2">
    <source>
        <dbReference type="Proteomes" id="UP000187344"/>
    </source>
</evidence>
<reference evidence="1 2" key="1">
    <citation type="submission" date="2016-12" db="EMBL/GenBank/DDBJ databases">
        <title>Comparative genomics of Bartonella apis.</title>
        <authorList>
            <person name="Engel P."/>
        </authorList>
    </citation>
    <scope>NUCLEOTIDE SEQUENCE [LARGE SCALE GENOMIC DNA]</scope>
    <source>
        <strain evidence="1 2">PEB0149</strain>
    </source>
</reference>
<dbReference type="AlphaFoldDB" id="A0A1R0FA67"/>
<sequence length="90" mass="10307">MRNLLNIRAHPLSWLRQKIVCLKDDRHTVSLIEVQCPLTQKKNEANGIDDENNREDSLCLLIIVSNNTPLLPDFCEQALVSFDDADKVFT</sequence>
<accession>A0A1R0FA67</accession>
<protein>
    <submittedName>
        <fullName evidence="1">Uncharacterized protein</fullName>
    </submittedName>
</protein>
<dbReference type="EMBL" id="LXYT01000001">
    <property type="protein sequence ID" value="OLY43789.1"/>
    <property type="molecule type" value="Genomic_DNA"/>
</dbReference>
<evidence type="ECO:0000313" key="1">
    <source>
        <dbReference type="EMBL" id="OLY43789.1"/>
    </source>
</evidence>